<sequence>MIYGIGIDVVRIKRIEEILIRNEEHFLKKILTEKERQLYPKERMKRAEFVAGRFAGKEAVAKALGTGIGSKLKWKDIEIGRLASGQPIVKLNDDKLVGDFTIHISISHTDDLAMAKVIIEQK</sequence>
<evidence type="ECO:0000313" key="10">
    <source>
        <dbReference type="EMBL" id="OEG00247.1"/>
    </source>
</evidence>
<keyword evidence="7 8" id="KW-0275">Fatty acid biosynthesis</keyword>
<dbReference type="InterPro" id="IPR008278">
    <property type="entry name" value="4-PPantetheinyl_Trfase_dom"/>
</dbReference>
<comment type="catalytic activity">
    <reaction evidence="8">
        <text>apo-[ACP] + CoA = holo-[ACP] + adenosine 3',5'-bisphosphate + H(+)</text>
        <dbReference type="Rhea" id="RHEA:12068"/>
        <dbReference type="Rhea" id="RHEA-COMP:9685"/>
        <dbReference type="Rhea" id="RHEA-COMP:9690"/>
        <dbReference type="ChEBI" id="CHEBI:15378"/>
        <dbReference type="ChEBI" id="CHEBI:29999"/>
        <dbReference type="ChEBI" id="CHEBI:57287"/>
        <dbReference type="ChEBI" id="CHEBI:58343"/>
        <dbReference type="ChEBI" id="CHEBI:64479"/>
        <dbReference type="EC" id="2.7.8.7"/>
    </reaction>
</comment>
<gene>
    <name evidence="8" type="primary">acpS</name>
    <name evidence="10" type="ORF">BHF71_05520</name>
</gene>
<dbReference type="Gene3D" id="3.90.470.20">
    <property type="entry name" value="4'-phosphopantetheinyl transferase domain"/>
    <property type="match status" value="1"/>
</dbReference>
<feature type="binding site" evidence="8">
    <location>
        <position position="58"/>
    </location>
    <ligand>
        <name>Mg(2+)</name>
        <dbReference type="ChEBI" id="CHEBI:18420"/>
    </ligand>
</feature>
<dbReference type="GO" id="GO:0005737">
    <property type="term" value="C:cytoplasm"/>
    <property type="evidence" value="ECO:0007669"/>
    <property type="project" value="UniProtKB-SubCell"/>
</dbReference>
<evidence type="ECO:0000256" key="7">
    <source>
        <dbReference type="ARBA" id="ARBA00023160"/>
    </source>
</evidence>
<keyword evidence="3 8" id="KW-0479">Metal-binding</keyword>
<dbReference type="Pfam" id="PF01648">
    <property type="entry name" value="ACPS"/>
    <property type="match status" value="1"/>
</dbReference>
<dbReference type="InterPro" id="IPR002582">
    <property type="entry name" value="ACPS"/>
</dbReference>
<name>A0A1D2YXB5_9BACI</name>
<organism evidence="10 11">
    <name type="scientific">Vulcanibacillus modesticaldus</name>
    <dbReference type="NCBI Taxonomy" id="337097"/>
    <lineage>
        <taxon>Bacteria</taxon>
        <taxon>Bacillati</taxon>
        <taxon>Bacillota</taxon>
        <taxon>Bacilli</taxon>
        <taxon>Bacillales</taxon>
        <taxon>Bacillaceae</taxon>
        <taxon>Vulcanibacillus</taxon>
    </lineage>
</organism>
<keyword evidence="8" id="KW-0963">Cytoplasm</keyword>
<dbReference type="STRING" id="337097.BHF71_05520"/>
<dbReference type="NCBIfam" id="TIGR00516">
    <property type="entry name" value="acpS"/>
    <property type="match status" value="1"/>
</dbReference>
<evidence type="ECO:0000256" key="3">
    <source>
        <dbReference type="ARBA" id="ARBA00022723"/>
    </source>
</evidence>
<dbReference type="InterPro" id="IPR004568">
    <property type="entry name" value="Ppantetheine-prot_Trfase_dom"/>
</dbReference>
<dbReference type="GO" id="GO:0000287">
    <property type="term" value="F:magnesium ion binding"/>
    <property type="evidence" value="ECO:0007669"/>
    <property type="project" value="UniProtKB-UniRule"/>
</dbReference>
<comment type="caution">
    <text evidence="10">The sequence shown here is derived from an EMBL/GenBank/DDBJ whole genome shotgun (WGS) entry which is preliminary data.</text>
</comment>
<dbReference type="InterPro" id="IPR037143">
    <property type="entry name" value="4-PPantetheinyl_Trfase_dom_sf"/>
</dbReference>
<dbReference type="RefSeq" id="WP_069655884.1">
    <property type="nucleotide sequence ID" value="NZ_MIJF01000004.1"/>
</dbReference>
<dbReference type="SUPFAM" id="SSF56214">
    <property type="entry name" value="4'-phosphopantetheinyl transferase"/>
    <property type="match status" value="1"/>
</dbReference>
<evidence type="ECO:0000259" key="9">
    <source>
        <dbReference type="Pfam" id="PF01648"/>
    </source>
</evidence>
<keyword evidence="6 8" id="KW-0443">Lipid metabolism</keyword>
<dbReference type="EMBL" id="MIJF01000004">
    <property type="protein sequence ID" value="OEG00247.1"/>
    <property type="molecule type" value="Genomic_DNA"/>
</dbReference>
<dbReference type="NCBIfam" id="TIGR00556">
    <property type="entry name" value="pantethn_trn"/>
    <property type="match status" value="1"/>
</dbReference>
<evidence type="ECO:0000256" key="2">
    <source>
        <dbReference type="ARBA" id="ARBA00022679"/>
    </source>
</evidence>
<evidence type="ECO:0000313" key="11">
    <source>
        <dbReference type="Proteomes" id="UP000243739"/>
    </source>
</evidence>
<reference evidence="10 11" key="1">
    <citation type="submission" date="2016-09" db="EMBL/GenBank/DDBJ databases">
        <title>Draft genome sequence for the type strain of Vulcanibacillus modesticaldus BR, a strictly anaerobic, moderately thermophilic, and nitrate-reducing bacterium from deep sea-hydrothermal vents of the Mid-Atlantic Ridge.</title>
        <authorList>
            <person name="Abin C.A."/>
            <person name="Hollibaugh J.T."/>
        </authorList>
    </citation>
    <scope>NUCLEOTIDE SEQUENCE [LARGE SCALE GENOMIC DNA]</scope>
    <source>
        <strain evidence="10 11">BR</strain>
    </source>
</reference>
<evidence type="ECO:0000256" key="8">
    <source>
        <dbReference type="HAMAP-Rule" id="MF_00101"/>
    </source>
</evidence>
<dbReference type="GO" id="GO:0006633">
    <property type="term" value="P:fatty acid biosynthetic process"/>
    <property type="evidence" value="ECO:0007669"/>
    <property type="project" value="UniProtKB-UniRule"/>
</dbReference>
<feature type="binding site" evidence="8">
    <location>
        <position position="8"/>
    </location>
    <ligand>
        <name>Mg(2+)</name>
        <dbReference type="ChEBI" id="CHEBI:18420"/>
    </ligand>
</feature>
<feature type="domain" description="4'-phosphopantetheinyl transferase" evidence="9">
    <location>
        <begin position="4"/>
        <end position="103"/>
    </location>
</feature>
<dbReference type="EC" id="2.7.8.7" evidence="8"/>
<proteinExistence type="inferred from homology"/>
<accession>A0A1D2YXB5</accession>
<dbReference type="Proteomes" id="UP000243739">
    <property type="component" value="Unassembled WGS sequence"/>
</dbReference>
<evidence type="ECO:0000256" key="5">
    <source>
        <dbReference type="ARBA" id="ARBA00022842"/>
    </source>
</evidence>
<keyword evidence="5 8" id="KW-0460">Magnesium</keyword>
<comment type="subcellular location">
    <subcellularLocation>
        <location evidence="8">Cytoplasm</location>
    </subcellularLocation>
</comment>
<dbReference type="GO" id="GO:0008897">
    <property type="term" value="F:holo-[acyl-carrier-protein] synthase activity"/>
    <property type="evidence" value="ECO:0007669"/>
    <property type="project" value="UniProtKB-UniRule"/>
</dbReference>
<evidence type="ECO:0000256" key="1">
    <source>
        <dbReference type="ARBA" id="ARBA00022516"/>
    </source>
</evidence>
<dbReference type="HAMAP" id="MF_00101">
    <property type="entry name" value="AcpS"/>
    <property type="match status" value="1"/>
</dbReference>
<evidence type="ECO:0000256" key="4">
    <source>
        <dbReference type="ARBA" id="ARBA00022832"/>
    </source>
</evidence>
<keyword evidence="4 8" id="KW-0276">Fatty acid metabolism</keyword>
<keyword evidence="1 8" id="KW-0444">Lipid biosynthesis</keyword>
<dbReference type="AlphaFoldDB" id="A0A1D2YXB5"/>
<evidence type="ECO:0000256" key="6">
    <source>
        <dbReference type="ARBA" id="ARBA00023098"/>
    </source>
</evidence>
<keyword evidence="2 8" id="KW-0808">Transferase</keyword>
<protein>
    <recommendedName>
        <fullName evidence="8">Holo-[acyl-carrier-protein] synthase</fullName>
        <shortName evidence="8">Holo-ACP synthase</shortName>
        <ecNumber evidence="8">2.7.8.7</ecNumber>
    </recommendedName>
    <alternativeName>
        <fullName evidence="8">4'-phosphopantetheinyl transferase AcpS</fullName>
    </alternativeName>
</protein>
<comment type="similarity">
    <text evidence="8">Belongs to the P-Pant transferase superfamily. AcpS family.</text>
</comment>
<comment type="cofactor">
    <cofactor evidence="8">
        <name>Mg(2+)</name>
        <dbReference type="ChEBI" id="CHEBI:18420"/>
    </cofactor>
</comment>
<keyword evidence="11" id="KW-1185">Reference proteome</keyword>
<dbReference type="OrthoDB" id="517356at2"/>
<comment type="function">
    <text evidence="8">Transfers the 4'-phosphopantetheine moiety from coenzyme A to a Ser of acyl-carrier-protein.</text>
</comment>